<comment type="similarity">
    <text evidence="2 11">Belongs to the UDP-glycosyltransferase family.</text>
</comment>
<dbReference type="FunFam" id="3.40.50.2000:FF:000050">
    <property type="entry name" value="UDP-glucuronosyltransferase"/>
    <property type="match status" value="1"/>
</dbReference>
<evidence type="ECO:0000313" key="13">
    <source>
        <dbReference type="EMBL" id="CAI6346704.1"/>
    </source>
</evidence>
<comment type="caution">
    <text evidence="13">The sequence shown here is derived from an EMBL/GenBank/DDBJ whole genome shotgun (WGS) entry which is preliminary data.</text>
</comment>
<dbReference type="EMBL" id="CARXXK010000001">
    <property type="protein sequence ID" value="CAI6346704.1"/>
    <property type="molecule type" value="Genomic_DNA"/>
</dbReference>
<evidence type="ECO:0000313" key="14">
    <source>
        <dbReference type="Proteomes" id="UP001160148"/>
    </source>
</evidence>
<name>A0AAV0VR74_9HEMI</name>
<dbReference type="Gene3D" id="3.40.50.2000">
    <property type="entry name" value="Glycogen Phosphorylase B"/>
    <property type="match status" value="2"/>
</dbReference>
<dbReference type="PANTHER" id="PTHR48043:SF145">
    <property type="entry name" value="FI06409P-RELATED"/>
    <property type="match status" value="1"/>
</dbReference>
<evidence type="ECO:0000256" key="11">
    <source>
        <dbReference type="RuleBase" id="RU003718"/>
    </source>
</evidence>
<accession>A0AAV0VR74</accession>
<evidence type="ECO:0000256" key="7">
    <source>
        <dbReference type="ARBA" id="ARBA00022989"/>
    </source>
</evidence>
<reference evidence="13 14" key="1">
    <citation type="submission" date="2023-01" db="EMBL/GenBank/DDBJ databases">
        <authorList>
            <person name="Whitehead M."/>
        </authorList>
    </citation>
    <scope>NUCLEOTIDE SEQUENCE [LARGE SCALE GENOMIC DNA]</scope>
</reference>
<evidence type="ECO:0000256" key="1">
    <source>
        <dbReference type="ARBA" id="ARBA00004240"/>
    </source>
</evidence>
<keyword evidence="6" id="KW-0256">Endoplasmic reticulum</keyword>
<gene>
    <name evidence="13" type="ORF">MEUPH1_LOCUS3583</name>
</gene>
<dbReference type="GO" id="GO:0005783">
    <property type="term" value="C:endoplasmic reticulum"/>
    <property type="evidence" value="ECO:0007669"/>
    <property type="project" value="UniProtKB-SubCell"/>
</dbReference>
<dbReference type="GO" id="GO:0015020">
    <property type="term" value="F:glucuronosyltransferase activity"/>
    <property type="evidence" value="ECO:0007669"/>
    <property type="project" value="UniProtKB-EC"/>
</dbReference>
<dbReference type="EC" id="2.4.1.17" evidence="12"/>
<sequence>MDIKTDKMYLTLFSIFFYTFAGSWIIAPVESANILAVNTVAAKSHWNFMSSILRALVEKGHNVTVFTPFTDGNRENYTEVSTFNEDMTFLGMDIKDLMDTFDGPIRLISQMTLMSRTICDDIYENSKMKEVLANTRTDFDIVIIEPIFSECVSYLAVKLNLPLIYVTAVPTTGIMERIYTGDMSNPAVVSNNLAKFGVPKTFFQRTSNLAIYISCTIIRMYNELIMKFTAPREYDLHASIPPSLVFVNRHFIIEPASPISSNFVEIGGIHLNLKATKKLPKDILDFIEQSPHGVVFFTLGSTVKMTSLPEHIKKALIDALAQIPQRVLWKYEDEIENLPKNIMIKKWLPQHEILLHPNVKLFISHGGISGLYEAIDAGLPILGFPLFGDQPRNIDNLVNAGIAISMDLLSITKDAFLKNVLELLNNKKYMENAKTASKIFKDRPMSPASQVVYWTEYVLHHKGAPHLRSNAMNLSWYQYYLLDIIGLILVFIFVVVFVSYRAFISISKYFTKYSRNTKSKTE</sequence>
<proteinExistence type="inferred from homology"/>
<keyword evidence="5 12" id="KW-0812">Transmembrane</keyword>
<evidence type="ECO:0000256" key="12">
    <source>
        <dbReference type="RuleBase" id="RU362059"/>
    </source>
</evidence>
<organism evidence="13 14">
    <name type="scientific">Macrosiphum euphorbiae</name>
    <name type="common">potato aphid</name>
    <dbReference type="NCBI Taxonomy" id="13131"/>
    <lineage>
        <taxon>Eukaryota</taxon>
        <taxon>Metazoa</taxon>
        <taxon>Ecdysozoa</taxon>
        <taxon>Arthropoda</taxon>
        <taxon>Hexapoda</taxon>
        <taxon>Insecta</taxon>
        <taxon>Pterygota</taxon>
        <taxon>Neoptera</taxon>
        <taxon>Paraneoptera</taxon>
        <taxon>Hemiptera</taxon>
        <taxon>Sternorrhyncha</taxon>
        <taxon>Aphidomorpha</taxon>
        <taxon>Aphidoidea</taxon>
        <taxon>Aphididae</taxon>
        <taxon>Macrosiphini</taxon>
        <taxon>Macrosiphum</taxon>
    </lineage>
</organism>
<evidence type="ECO:0000256" key="10">
    <source>
        <dbReference type="ARBA" id="ARBA00046288"/>
    </source>
</evidence>
<dbReference type="Proteomes" id="UP001160148">
    <property type="component" value="Unassembled WGS sequence"/>
</dbReference>
<evidence type="ECO:0000256" key="2">
    <source>
        <dbReference type="ARBA" id="ARBA00009995"/>
    </source>
</evidence>
<dbReference type="Pfam" id="PF00201">
    <property type="entry name" value="UDPGT"/>
    <property type="match status" value="1"/>
</dbReference>
<keyword evidence="4 11" id="KW-0808">Transferase</keyword>
<evidence type="ECO:0000256" key="9">
    <source>
        <dbReference type="ARBA" id="ARBA00023180"/>
    </source>
</evidence>
<evidence type="ECO:0000256" key="4">
    <source>
        <dbReference type="ARBA" id="ARBA00022679"/>
    </source>
</evidence>
<evidence type="ECO:0000256" key="3">
    <source>
        <dbReference type="ARBA" id="ARBA00022676"/>
    </source>
</evidence>
<dbReference type="SUPFAM" id="SSF53756">
    <property type="entry name" value="UDP-Glycosyltransferase/glycogen phosphorylase"/>
    <property type="match status" value="1"/>
</dbReference>
<protein>
    <recommendedName>
        <fullName evidence="12">UDP-glucuronosyltransferase</fullName>
        <ecNumber evidence="12">2.4.1.17</ecNumber>
    </recommendedName>
</protein>
<dbReference type="PANTHER" id="PTHR48043">
    <property type="entry name" value="EG:EG0003.4 PROTEIN-RELATED"/>
    <property type="match status" value="1"/>
</dbReference>
<keyword evidence="9" id="KW-0325">Glycoprotein</keyword>
<evidence type="ECO:0000256" key="5">
    <source>
        <dbReference type="ARBA" id="ARBA00022692"/>
    </source>
</evidence>
<dbReference type="CDD" id="cd03784">
    <property type="entry name" value="GT1_Gtf-like"/>
    <property type="match status" value="1"/>
</dbReference>
<keyword evidence="3 11" id="KW-0328">Glycosyltransferase</keyword>
<dbReference type="InterPro" id="IPR035595">
    <property type="entry name" value="UDP_glycos_trans_CS"/>
</dbReference>
<evidence type="ECO:0000256" key="8">
    <source>
        <dbReference type="ARBA" id="ARBA00023136"/>
    </source>
</evidence>
<dbReference type="InterPro" id="IPR002213">
    <property type="entry name" value="UDP_glucos_trans"/>
</dbReference>
<keyword evidence="14" id="KW-1185">Reference proteome</keyword>
<comment type="catalytic activity">
    <reaction evidence="12">
        <text>glucuronate acceptor + UDP-alpha-D-glucuronate = acceptor beta-D-glucuronoside + UDP + H(+)</text>
        <dbReference type="Rhea" id="RHEA:21032"/>
        <dbReference type="ChEBI" id="CHEBI:15378"/>
        <dbReference type="ChEBI" id="CHEBI:58052"/>
        <dbReference type="ChEBI" id="CHEBI:58223"/>
        <dbReference type="ChEBI" id="CHEBI:132367"/>
        <dbReference type="ChEBI" id="CHEBI:132368"/>
        <dbReference type="EC" id="2.4.1.17"/>
    </reaction>
</comment>
<dbReference type="InterPro" id="IPR050271">
    <property type="entry name" value="UDP-glycosyltransferase"/>
</dbReference>
<dbReference type="GO" id="GO:0016020">
    <property type="term" value="C:membrane"/>
    <property type="evidence" value="ECO:0007669"/>
    <property type="project" value="UniProtKB-SubCell"/>
</dbReference>
<comment type="subcellular location">
    <subcellularLocation>
        <location evidence="10">Endomembrane system</location>
        <topology evidence="10">Single-pass type I membrane protein</topology>
    </subcellularLocation>
    <subcellularLocation>
        <location evidence="1">Endoplasmic reticulum</location>
    </subcellularLocation>
    <subcellularLocation>
        <location evidence="12">Membrane</location>
        <topology evidence="12">Single-pass membrane protein</topology>
    </subcellularLocation>
</comment>
<feature type="transmembrane region" description="Helical" evidence="12">
    <location>
        <begin position="479"/>
        <end position="503"/>
    </location>
</feature>
<keyword evidence="8 12" id="KW-0472">Membrane</keyword>
<evidence type="ECO:0000256" key="6">
    <source>
        <dbReference type="ARBA" id="ARBA00022824"/>
    </source>
</evidence>
<dbReference type="PROSITE" id="PS00375">
    <property type="entry name" value="UDPGT"/>
    <property type="match status" value="1"/>
</dbReference>
<dbReference type="AlphaFoldDB" id="A0AAV0VR74"/>
<keyword evidence="7 12" id="KW-1133">Transmembrane helix</keyword>